<evidence type="ECO:0000256" key="1">
    <source>
        <dbReference type="SAM" id="MobiDB-lite"/>
    </source>
</evidence>
<dbReference type="AlphaFoldDB" id="R8BEU7"/>
<organism evidence="2 3">
    <name type="scientific">Phaeoacremonium minimum (strain UCR-PA7)</name>
    <name type="common">Esca disease fungus</name>
    <name type="synonym">Togninia minima</name>
    <dbReference type="NCBI Taxonomy" id="1286976"/>
    <lineage>
        <taxon>Eukaryota</taxon>
        <taxon>Fungi</taxon>
        <taxon>Dikarya</taxon>
        <taxon>Ascomycota</taxon>
        <taxon>Pezizomycotina</taxon>
        <taxon>Sordariomycetes</taxon>
        <taxon>Sordariomycetidae</taxon>
        <taxon>Togniniales</taxon>
        <taxon>Togniniaceae</taxon>
        <taxon>Phaeoacremonium</taxon>
    </lineage>
</organism>
<accession>R8BEU7</accession>
<sequence>MSNFGDADKLAAARELQRSFSTRADAPRGSGRGSGSRRARAANIRTQLSATTPRAGHQDTAYRSGTRGRGGNVATRGRAGGYVNSPATRARINQRNPSARNASHPDNFSSGSLNQSVTFGQLSTGSEGSNNYGTARSMNAQKSNASTTAYSRGLGTSRFADPEAAPVDEAPRPKRQQVDNSMDSQPVKSGRFVGFYQDPHDELEFVPDDAPVKEKRSKGLQTSRFASATPQSFSSDGIDSTMTTYTVDLDQANPRYEGFYQDADQPQIATNTQASTSPPTINDPHNQHAGFGGSGPNIPQSNSASETTTGFGSSTMQHTSTETLALQNSMNPALRESLDLYLQLTAQAGESDAMEIDEEL</sequence>
<keyword evidence="3" id="KW-1185">Reference proteome</keyword>
<dbReference type="HOGENOM" id="CLU_769836_0_0_1"/>
<feature type="compositionally biased region" description="Polar residues" evidence="1">
    <location>
        <begin position="297"/>
        <end position="322"/>
    </location>
</feature>
<evidence type="ECO:0000313" key="3">
    <source>
        <dbReference type="Proteomes" id="UP000014074"/>
    </source>
</evidence>
<feature type="compositionally biased region" description="Polar residues" evidence="1">
    <location>
        <begin position="85"/>
        <end position="150"/>
    </location>
</feature>
<proteinExistence type="predicted"/>
<gene>
    <name evidence="2" type="ORF">UCRPA7_6683</name>
</gene>
<dbReference type="EMBL" id="KB933258">
    <property type="protein sequence ID" value="EON97807.1"/>
    <property type="molecule type" value="Genomic_DNA"/>
</dbReference>
<reference evidence="3" key="1">
    <citation type="journal article" date="2013" name="Genome Announc.">
        <title>Draft genome sequence of the ascomycete Phaeoacremonium aleophilum strain UCR-PA7, a causal agent of the esca disease complex in grapevines.</title>
        <authorList>
            <person name="Blanco-Ulate B."/>
            <person name="Rolshausen P."/>
            <person name="Cantu D."/>
        </authorList>
    </citation>
    <scope>NUCLEOTIDE SEQUENCE [LARGE SCALE GENOMIC DNA]</scope>
    <source>
        <strain evidence="3">UCR-PA7</strain>
    </source>
</reference>
<feature type="region of interest" description="Disordered" evidence="1">
    <location>
        <begin position="270"/>
        <end position="322"/>
    </location>
</feature>
<feature type="region of interest" description="Disordered" evidence="1">
    <location>
        <begin position="15"/>
        <end position="240"/>
    </location>
</feature>
<feature type="compositionally biased region" description="Polar residues" evidence="1">
    <location>
        <begin position="270"/>
        <end position="284"/>
    </location>
</feature>
<dbReference type="GeneID" id="19327365"/>
<dbReference type="KEGG" id="tmn:UCRPA7_6683"/>
<name>R8BEU7_PHAM7</name>
<feature type="compositionally biased region" description="Polar residues" evidence="1">
    <location>
        <begin position="178"/>
        <end position="187"/>
    </location>
</feature>
<evidence type="ECO:0000313" key="2">
    <source>
        <dbReference type="EMBL" id="EON97807.1"/>
    </source>
</evidence>
<protein>
    <submittedName>
        <fullName evidence="2">Uncharacterized protein</fullName>
    </submittedName>
</protein>
<dbReference type="RefSeq" id="XP_007917412.1">
    <property type="nucleotide sequence ID" value="XM_007919221.1"/>
</dbReference>
<feature type="compositionally biased region" description="Polar residues" evidence="1">
    <location>
        <begin position="219"/>
        <end position="240"/>
    </location>
</feature>
<dbReference type="Proteomes" id="UP000014074">
    <property type="component" value="Unassembled WGS sequence"/>
</dbReference>